<dbReference type="InterPro" id="IPR050354">
    <property type="entry name" value="F-box/kelch-repeat_ARATH"/>
</dbReference>
<dbReference type="SMART" id="SM00256">
    <property type="entry name" value="FBOX"/>
    <property type="match status" value="1"/>
</dbReference>
<dbReference type="AlphaFoldDB" id="A0A1J3DIH9"/>
<gene>
    <name evidence="2" type="ORF">GA_TR5875_c0_g1_i1_g.19313</name>
</gene>
<dbReference type="SUPFAM" id="SSF117281">
    <property type="entry name" value="Kelch motif"/>
    <property type="match status" value="1"/>
</dbReference>
<sequence>MSLPNELLLNCVARLSRLYYPTLSLVCKSFGTLLASPELYKARSLLGLTEICLYVCIRCGSGRRWYTLCRKPDKIKILDDTNSKSKSSGYQLARVPVPDITTGPGADFGGLVAVGSSIYQIDKCGVSVLDCRSHTRREAPSFPVKLWVCSASVVDEKIYVAGRYRDGDGDGASLVNLFKVLDPQTQIWDFLPPNPLTANYDVYGTACIDGKLQVVTSSQVDLSYDSKQGRWDLLRSGMEKHSLPRYSYCVIENVWYSASYGDLRWYDYEVHEWKNLNGLDGLPLQKLGPFDRIGLAGYGGGKMMVFWKEEMPSGFFGSVRYHTKIWCAEISLERRSEGIWGKVEWFDPVLTSPMNFNLIKVLAPTL</sequence>
<dbReference type="EMBL" id="GEVI01012533">
    <property type="protein sequence ID" value="JAU19787.1"/>
    <property type="molecule type" value="Transcribed_RNA"/>
</dbReference>
<accession>A0A1J3DIH9</accession>
<proteinExistence type="predicted"/>
<dbReference type="InterPro" id="IPR057499">
    <property type="entry name" value="Kelch_FKB95"/>
</dbReference>
<evidence type="ECO:0000259" key="1">
    <source>
        <dbReference type="PROSITE" id="PS50181"/>
    </source>
</evidence>
<reference evidence="2" key="1">
    <citation type="submission" date="2016-07" db="EMBL/GenBank/DDBJ databases">
        <title>De novo transcriptome assembly of four accessions of the metal hyperaccumulator plant Noccaea caerulescens.</title>
        <authorList>
            <person name="Blande D."/>
            <person name="Halimaa P."/>
            <person name="Tervahauta A.I."/>
            <person name="Aarts M.G."/>
            <person name="Karenlampi S.O."/>
        </authorList>
    </citation>
    <scope>NUCLEOTIDE SEQUENCE</scope>
</reference>
<dbReference type="Pfam" id="PF00646">
    <property type="entry name" value="F-box"/>
    <property type="match status" value="1"/>
</dbReference>
<feature type="domain" description="F-box" evidence="1">
    <location>
        <begin position="1"/>
        <end position="43"/>
    </location>
</feature>
<dbReference type="InterPro" id="IPR015915">
    <property type="entry name" value="Kelch-typ_b-propeller"/>
</dbReference>
<dbReference type="PROSITE" id="PS50181">
    <property type="entry name" value="FBOX"/>
    <property type="match status" value="1"/>
</dbReference>
<dbReference type="Gene3D" id="2.120.10.80">
    <property type="entry name" value="Kelch-type beta propeller"/>
    <property type="match status" value="1"/>
</dbReference>
<dbReference type="PANTHER" id="PTHR24414:SF148">
    <property type="entry name" value="F-BOX DOMAIN-CONTAINING PROTEIN"/>
    <property type="match status" value="1"/>
</dbReference>
<dbReference type="InterPro" id="IPR001810">
    <property type="entry name" value="F-box_dom"/>
</dbReference>
<dbReference type="Pfam" id="PF25210">
    <property type="entry name" value="Kelch_FKB95"/>
    <property type="match status" value="1"/>
</dbReference>
<name>A0A1J3DIH9_NOCCA</name>
<organism evidence="2">
    <name type="scientific">Noccaea caerulescens</name>
    <name type="common">Alpine penny-cress</name>
    <name type="synonym">Thlaspi caerulescens</name>
    <dbReference type="NCBI Taxonomy" id="107243"/>
    <lineage>
        <taxon>Eukaryota</taxon>
        <taxon>Viridiplantae</taxon>
        <taxon>Streptophyta</taxon>
        <taxon>Embryophyta</taxon>
        <taxon>Tracheophyta</taxon>
        <taxon>Spermatophyta</taxon>
        <taxon>Magnoliopsida</taxon>
        <taxon>eudicotyledons</taxon>
        <taxon>Gunneridae</taxon>
        <taxon>Pentapetalae</taxon>
        <taxon>rosids</taxon>
        <taxon>malvids</taxon>
        <taxon>Brassicales</taxon>
        <taxon>Brassicaceae</taxon>
        <taxon>Coluteocarpeae</taxon>
        <taxon>Noccaea</taxon>
    </lineage>
</organism>
<evidence type="ECO:0000313" key="2">
    <source>
        <dbReference type="EMBL" id="JAU19787.1"/>
    </source>
</evidence>
<protein>
    <submittedName>
        <fullName evidence="2">F-box/kelch-repeat protein</fullName>
    </submittedName>
</protein>
<dbReference type="PANTHER" id="PTHR24414">
    <property type="entry name" value="F-BOX/KELCH-REPEAT PROTEIN SKIP4"/>
    <property type="match status" value="1"/>
</dbReference>
<dbReference type="CDD" id="cd22152">
    <property type="entry name" value="F-box_AtAFR-like"/>
    <property type="match status" value="1"/>
</dbReference>